<evidence type="ECO:0000313" key="2">
    <source>
        <dbReference type="Proteomes" id="UP000789803"/>
    </source>
</evidence>
<evidence type="ECO:0000313" key="1">
    <source>
        <dbReference type="EMBL" id="CAD7287633.1"/>
    </source>
</evidence>
<dbReference type="Proteomes" id="UP000789803">
    <property type="component" value="Unassembled WGS sequence"/>
</dbReference>
<sequence>MKILFAPSEAKSSVTSDVKLNFSNFLFPNLSSKRQEILDVYVKFLKNANDNEIAKLFGLKFQENMRNFNQLSTIKALKRYTGVAFEHLKYNSLSQQEQDFLDKNVIIFSNLFGPILGGDMIPEYKLKQGEKIGELNIDKFYNKHFSLCMDEILHDEFVLDLRAGYYEKFYKIKKEHYTFKFVKDKKVVSHYAKAYRGVILKEIAKQKIKDEKSLLNIKVNDIKLVEIKKIGLKNEILCEIL</sequence>
<reference evidence="1 2" key="1">
    <citation type="submission" date="2020-11" db="EMBL/GenBank/DDBJ databases">
        <authorList>
            <person name="Peeters C."/>
        </authorList>
    </citation>
    <scope>NUCLEOTIDE SEQUENCE [LARGE SCALE GENOMIC DNA]</scope>
    <source>
        <strain evidence="1 2">LMG 7974</strain>
    </source>
</reference>
<dbReference type="InterPro" id="IPR005583">
    <property type="entry name" value="YaaA"/>
</dbReference>
<dbReference type="EMBL" id="CAJHOF010000004">
    <property type="protein sequence ID" value="CAD7287633.1"/>
    <property type="molecule type" value="Genomic_DNA"/>
</dbReference>
<organism evidence="1 2">
    <name type="scientific">Campylobacter majalis</name>
    <dbReference type="NCBI Taxonomy" id="2790656"/>
    <lineage>
        <taxon>Bacteria</taxon>
        <taxon>Pseudomonadati</taxon>
        <taxon>Campylobacterota</taxon>
        <taxon>Epsilonproteobacteria</taxon>
        <taxon>Campylobacterales</taxon>
        <taxon>Campylobacteraceae</taxon>
        <taxon>Campylobacter</taxon>
    </lineage>
</organism>
<evidence type="ECO:0008006" key="3">
    <source>
        <dbReference type="Google" id="ProtNLM"/>
    </source>
</evidence>
<gene>
    <name evidence="1" type="ORF">LMG7974_00513</name>
</gene>
<dbReference type="RefSeq" id="WP_229932336.1">
    <property type="nucleotide sequence ID" value="NZ_CAJHOF010000004.1"/>
</dbReference>
<name>A0ABM8Q4D9_9BACT</name>
<keyword evidence="2" id="KW-1185">Reference proteome</keyword>
<dbReference type="PANTHER" id="PTHR30283:SF4">
    <property type="entry name" value="PEROXIDE STRESS RESISTANCE PROTEIN YAAA"/>
    <property type="match status" value="1"/>
</dbReference>
<comment type="caution">
    <text evidence="1">The sequence shown here is derived from an EMBL/GenBank/DDBJ whole genome shotgun (WGS) entry which is preliminary data.</text>
</comment>
<dbReference type="Pfam" id="PF03883">
    <property type="entry name" value="H2O2_YaaD"/>
    <property type="match status" value="1"/>
</dbReference>
<protein>
    <recommendedName>
        <fullName evidence="3">YaaA family protein</fullName>
    </recommendedName>
</protein>
<accession>A0ABM8Q4D9</accession>
<dbReference type="PANTHER" id="PTHR30283">
    <property type="entry name" value="PEROXIDE STRESS RESPONSE PROTEIN YAAA"/>
    <property type="match status" value="1"/>
</dbReference>
<proteinExistence type="predicted"/>